<accession>B0WZG3</accession>
<dbReference type="GO" id="GO:0010468">
    <property type="term" value="P:regulation of gene expression"/>
    <property type="evidence" value="ECO:0007669"/>
    <property type="project" value="TreeGrafter"/>
</dbReference>
<evidence type="ECO:0000256" key="1">
    <source>
        <dbReference type="ARBA" id="ARBA00004123"/>
    </source>
</evidence>
<dbReference type="GO" id="GO:0005634">
    <property type="term" value="C:nucleus"/>
    <property type="evidence" value="ECO:0007669"/>
    <property type="project" value="UniProtKB-SubCell"/>
</dbReference>
<dbReference type="HOGENOM" id="CLU_580392_0_0_1"/>
<evidence type="ECO:0000256" key="9">
    <source>
        <dbReference type="ARBA" id="ARBA00023242"/>
    </source>
</evidence>
<dbReference type="GO" id="GO:0008270">
    <property type="term" value="F:zinc ion binding"/>
    <property type="evidence" value="ECO:0007669"/>
    <property type="project" value="UniProtKB-KW"/>
</dbReference>
<dbReference type="InterPro" id="IPR050331">
    <property type="entry name" value="Zinc_finger"/>
</dbReference>
<keyword evidence="4 10" id="KW-0863">Zinc-finger</keyword>
<feature type="compositionally biased region" description="Basic and acidic residues" evidence="11">
    <location>
        <begin position="440"/>
        <end position="454"/>
    </location>
</feature>
<dbReference type="PROSITE" id="PS00028">
    <property type="entry name" value="ZINC_FINGER_C2H2_1"/>
    <property type="match status" value="6"/>
</dbReference>
<dbReference type="PANTHER" id="PTHR16515:SF49">
    <property type="entry name" value="GASTRULA ZINC FINGER PROTEIN XLCGF49.1-LIKE-RELATED"/>
    <property type="match status" value="1"/>
</dbReference>
<keyword evidence="7" id="KW-0238">DNA-binding</keyword>
<dbReference type="Pfam" id="PF13912">
    <property type="entry name" value="zf-C2H2_6"/>
    <property type="match status" value="1"/>
</dbReference>
<evidence type="ECO:0000256" key="6">
    <source>
        <dbReference type="ARBA" id="ARBA00023015"/>
    </source>
</evidence>
<dbReference type="EnsemblMetazoa" id="CPIJ012593-RA">
    <property type="protein sequence ID" value="CPIJ012593-PA"/>
    <property type="gene ID" value="CPIJ012593"/>
</dbReference>
<dbReference type="EMBL" id="DS232207">
    <property type="protein sequence ID" value="EDS37477.1"/>
    <property type="molecule type" value="Genomic_DNA"/>
</dbReference>
<feature type="domain" description="C2H2-type" evidence="12">
    <location>
        <begin position="270"/>
        <end position="297"/>
    </location>
</feature>
<evidence type="ECO:0000256" key="2">
    <source>
        <dbReference type="ARBA" id="ARBA00022723"/>
    </source>
</evidence>
<dbReference type="Proteomes" id="UP000002320">
    <property type="component" value="Unassembled WGS sequence"/>
</dbReference>
<dbReference type="Gene3D" id="3.30.160.60">
    <property type="entry name" value="Classic Zinc Finger"/>
    <property type="match status" value="5"/>
</dbReference>
<dbReference type="SMART" id="SM00355">
    <property type="entry name" value="ZnF_C2H2"/>
    <property type="match status" value="8"/>
</dbReference>
<dbReference type="Pfam" id="PF00096">
    <property type="entry name" value="zf-C2H2"/>
    <property type="match status" value="4"/>
</dbReference>
<dbReference type="GO" id="GO:0003677">
    <property type="term" value="F:DNA binding"/>
    <property type="evidence" value="ECO:0007669"/>
    <property type="project" value="UniProtKB-KW"/>
</dbReference>
<keyword evidence="9" id="KW-0539">Nucleus</keyword>
<gene>
    <name evidence="14" type="primary">6045407</name>
    <name evidence="13" type="ORF">CpipJ_CPIJ012593</name>
</gene>
<evidence type="ECO:0000256" key="7">
    <source>
        <dbReference type="ARBA" id="ARBA00023125"/>
    </source>
</evidence>
<feature type="domain" description="C2H2-type" evidence="12">
    <location>
        <begin position="424"/>
        <end position="451"/>
    </location>
</feature>
<feature type="compositionally biased region" description="Polar residues" evidence="11">
    <location>
        <begin position="1"/>
        <end position="11"/>
    </location>
</feature>
<evidence type="ECO:0000313" key="15">
    <source>
        <dbReference type="Proteomes" id="UP000002320"/>
    </source>
</evidence>
<dbReference type="InterPro" id="IPR013087">
    <property type="entry name" value="Znf_C2H2_type"/>
</dbReference>
<feature type="region of interest" description="Disordered" evidence="11">
    <location>
        <begin position="1"/>
        <end position="51"/>
    </location>
</feature>
<feature type="region of interest" description="Disordered" evidence="11">
    <location>
        <begin position="440"/>
        <end position="471"/>
    </location>
</feature>
<keyword evidence="8" id="KW-0804">Transcription</keyword>
<evidence type="ECO:0000256" key="8">
    <source>
        <dbReference type="ARBA" id="ARBA00023163"/>
    </source>
</evidence>
<evidence type="ECO:0000313" key="13">
    <source>
        <dbReference type="EMBL" id="EDS37477.1"/>
    </source>
</evidence>
<feature type="compositionally biased region" description="Low complexity" evidence="11">
    <location>
        <begin position="462"/>
        <end position="471"/>
    </location>
</feature>
<feature type="region of interest" description="Disordered" evidence="11">
    <location>
        <begin position="81"/>
        <end position="100"/>
    </location>
</feature>
<evidence type="ECO:0000256" key="5">
    <source>
        <dbReference type="ARBA" id="ARBA00022833"/>
    </source>
</evidence>
<name>B0WZG3_CULQU</name>
<proteinExistence type="predicted"/>
<organism>
    <name type="scientific">Culex quinquefasciatus</name>
    <name type="common">Southern house mosquito</name>
    <name type="synonym">Culex pungens</name>
    <dbReference type="NCBI Taxonomy" id="7176"/>
    <lineage>
        <taxon>Eukaryota</taxon>
        <taxon>Metazoa</taxon>
        <taxon>Ecdysozoa</taxon>
        <taxon>Arthropoda</taxon>
        <taxon>Hexapoda</taxon>
        <taxon>Insecta</taxon>
        <taxon>Pterygota</taxon>
        <taxon>Neoptera</taxon>
        <taxon>Endopterygota</taxon>
        <taxon>Diptera</taxon>
        <taxon>Nematocera</taxon>
        <taxon>Culicoidea</taxon>
        <taxon>Culicidae</taxon>
        <taxon>Culicinae</taxon>
        <taxon>Culicini</taxon>
        <taxon>Culex</taxon>
        <taxon>Culex</taxon>
    </lineage>
</organism>
<dbReference type="VEuPathDB" id="VectorBase:CPIJ012593"/>
<feature type="compositionally biased region" description="Basic and acidic residues" evidence="11">
    <location>
        <begin position="365"/>
        <end position="376"/>
    </location>
</feature>
<dbReference type="AlphaFoldDB" id="B0WZG3"/>
<feature type="domain" description="C2H2-type" evidence="12">
    <location>
        <begin position="346"/>
        <end position="373"/>
    </location>
</feature>
<comment type="subcellular location">
    <subcellularLocation>
        <location evidence="1">Nucleus</location>
    </subcellularLocation>
</comment>
<dbReference type="KEGG" id="cqu:CpipJ_CPIJ012593"/>
<dbReference type="FunFam" id="3.30.160.60:FF:000100">
    <property type="entry name" value="Zinc finger 45-like"/>
    <property type="match status" value="1"/>
</dbReference>
<keyword evidence="3" id="KW-0677">Repeat</keyword>
<dbReference type="VEuPathDB" id="VectorBase:CQUJHB000360"/>
<keyword evidence="2" id="KW-0479">Metal-binding</keyword>
<dbReference type="OrthoDB" id="7753962at2759"/>
<feature type="region of interest" description="Disordered" evidence="11">
    <location>
        <begin position="364"/>
        <end position="391"/>
    </location>
</feature>
<feature type="domain" description="C2H2-type" evidence="12">
    <location>
        <begin position="142"/>
        <end position="169"/>
    </location>
</feature>
<evidence type="ECO:0000259" key="12">
    <source>
        <dbReference type="PROSITE" id="PS50157"/>
    </source>
</evidence>
<dbReference type="PANTHER" id="PTHR16515">
    <property type="entry name" value="PR DOMAIN ZINC FINGER PROTEIN"/>
    <property type="match status" value="1"/>
</dbReference>
<feature type="domain" description="C2H2-type" evidence="12">
    <location>
        <begin position="239"/>
        <end position="267"/>
    </location>
</feature>
<dbReference type="SUPFAM" id="SSF57667">
    <property type="entry name" value="beta-beta-alpha zinc fingers"/>
    <property type="match status" value="4"/>
</dbReference>
<dbReference type="InParanoid" id="B0WZG3"/>
<evidence type="ECO:0000256" key="10">
    <source>
        <dbReference type="PROSITE-ProRule" id="PRU00042"/>
    </source>
</evidence>
<evidence type="ECO:0000256" key="4">
    <source>
        <dbReference type="ARBA" id="ARBA00022771"/>
    </source>
</evidence>
<keyword evidence="5" id="KW-0862">Zinc</keyword>
<dbReference type="OMA" id="HLATHEL"/>
<dbReference type="InterPro" id="IPR036236">
    <property type="entry name" value="Znf_C2H2_sf"/>
</dbReference>
<evidence type="ECO:0000256" key="11">
    <source>
        <dbReference type="SAM" id="MobiDB-lite"/>
    </source>
</evidence>
<sequence length="471" mass="53715">MEPEPLQSSNLEPVPERCSPVPCEGVTVKEEPHKDDDTSNESVSRQIKLEPETVISEDTSCSFQFETVQKEELDIADDELFEEEECSESSSDDQDSAEEGFESHVDFVLHQRWRKQLIVKKSAREPAQTKQPLQKTAKEQFFTCHKCDATFTSWKEYRIHLRKHQMQHIIAQGIYKCERCEMAFASRASLTRHTERGTAEKCPEERAKFICAGLAAHHLRTACAPPSNVVQLHDERKPYTCAECDKSFFKKTYLNTHIKRIHENKRQGVFQCGICHNAFGSKSHLATHELTHAPREQRAPTARQEKPPEEPLNLVCSECGKGGFPTRKSVITHLKRVHENKSKGKYQCQTCQKIFGSRSNLLAHEQTHDPQQAERRSTKKKNPPDDAAEQTNHVCTDCGKWLPNRKSLLTHRKRVHEHKRNGTFRCQTCSKVFGSRRNLVNHERSHAGKGRETSEDGDSDDLSGALLLSGV</sequence>
<reference evidence="13" key="1">
    <citation type="submission" date="2007-03" db="EMBL/GenBank/DDBJ databases">
        <title>Annotation of Culex pipiens quinquefasciatus.</title>
        <authorList>
            <consortium name="The Broad Institute Genome Sequencing Platform"/>
            <person name="Atkinson P.W."/>
            <person name="Hemingway J."/>
            <person name="Christensen B.M."/>
            <person name="Higgs S."/>
            <person name="Kodira C."/>
            <person name="Hannick L."/>
            <person name="Megy K."/>
            <person name="O'Leary S."/>
            <person name="Pearson M."/>
            <person name="Haas B.J."/>
            <person name="Mauceli E."/>
            <person name="Wortman J.R."/>
            <person name="Lee N.H."/>
            <person name="Guigo R."/>
            <person name="Stanke M."/>
            <person name="Alvarado L."/>
            <person name="Amedeo P."/>
            <person name="Antoine C.H."/>
            <person name="Arensburger P."/>
            <person name="Bidwell S.L."/>
            <person name="Crawford M."/>
            <person name="Camaro F."/>
            <person name="Devon K."/>
            <person name="Engels R."/>
            <person name="Hammond M."/>
            <person name="Howarth C."/>
            <person name="Koehrsen M."/>
            <person name="Lawson D."/>
            <person name="Montgomery P."/>
            <person name="Nene V."/>
            <person name="Nusbaum C."/>
            <person name="Puiu D."/>
            <person name="Romero-Severson J."/>
            <person name="Severson D.W."/>
            <person name="Shumway M."/>
            <person name="Sisk P."/>
            <person name="Stolte C."/>
            <person name="Zeng Q."/>
            <person name="Eisenstadt E."/>
            <person name="Fraser-Liggett C."/>
            <person name="Strausberg R."/>
            <person name="Galagan J."/>
            <person name="Birren B."/>
            <person name="Collins F.H."/>
        </authorList>
    </citation>
    <scope>NUCLEOTIDE SEQUENCE [LARGE SCALE GENOMIC DNA]</scope>
    <source>
        <strain evidence="13">JHB</strain>
    </source>
</reference>
<protein>
    <submittedName>
        <fullName evidence="13 14">Zinc finger protein 27</fullName>
    </submittedName>
</protein>
<dbReference type="PROSITE" id="PS50157">
    <property type="entry name" value="ZINC_FINGER_C2H2_2"/>
    <property type="match status" value="7"/>
</dbReference>
<keyword evidence="15" id="KW-1185">Reference proteome</keyword>
<evidence type="ECO:0000256" key="3">
    <source>
        <dbReference type="ARBA" id="ARBA00022737"/>
    </source>
</evidence>
<feature type="domain" description="C2H2-type" evidence="12">
    <location>
        <begin position="393"/>
        <end position="421"/>
    </location>
</feature>
<reference evidence="14" key="2">
    <citation type="submission" date="2021-02" db="UniProtKB">
        <authorList>
            <consortium name="EnsemblMetazoa"/>
        </authorList>
    </citation>
    <scope>IDENTIFICATION</scope>
    <source>
        <strain evidence="14">JHB</strain>
    </source>
</reference>
<evidence type="ECO:0000313" key="14">
    <source>
        <dbReference type="EnsemblMetazoa" id="CPIJ012593-PA"/>
    </source>
</evidence>
<keyword evidence="6" id="KW-0805">Transcription regulation</keyword>
<dbReference type="eggNOG" id="KOG1721">
    <property type="taxonomic scope" value="Eukaryota"/>
</dbReference>
<feature type="domain" description="C2H2-type" evidence="12">
    <location>
        <begin position="175"/>
        <end position="202"/>
    </location>
</feature>
<feature type="compositionally biased region" description="Basic and acidic residues" evidence="11">
    <location>
        <begin position="27"/>
        <end position="37"/>
    </location>
</feature>